<evidence type="ECO:0000313" key="2">
    <source>
        <dbReference type="EMBL" id="KAF6063994.1"/>
    </source>
</evidence>
<dbReference type="AlphaFoldDB" id="A0A8H6F137"/>
<dbReference type="Proteomes" id="UP000536275">
    <property type="component" value="Unassembled WGS sequence"/>
</dbReference>
<evidence type="ECO:0000256" key="1">
    <source>
        <dbReference type="SAM" id="MobiDB-lite"/>
    </source>
</evidence>
<gene>
    <name evidence="2" type="ORF">FOB64_005578</name>
</gene>
<dbReference type="EMBL" id="JABWAD010000060">
    <property type="protein sequence ID" value="KAF6063994.1"/>
    <property type="molecule type" value="Genomic_DNA"/>
</dbReference>
<accession>A0A8H6F137</accession>
<comment type="caution">
    <text evidence="2">The sequence shown here is derived from an EMBL/GenBank/DDBJ whole genome shotgun (WGS) entry which is preliminary data.</text>
</comment>
<feature type="region of interest" description="Disordered" evidence="1">
    <location>
        <begin position="89"/>
        <end position="147"/>
    </location>
</feature>
<organism evidence="2 3">
    <name type="scientific">Candida albicans</name>
    <name type="common">Yeast</name>
    <dbReference type="NCBI Taxonomy" id="5476"/>
    <lineage>
        <taxon>Eukaryota</taxon>
        <taxon>Fungi</taxon>
        <taxon>Dikarya</taxon>
        <taxon>Ascomycota</taxon>
        <taxon>Saccharomycotina</taxon>
        <taxon>Pichiomycetes</taxon>
        <taxon>Debaryomycetaceae</taxon>
        <taxon>Candida/Lodderomyces clade</taxon>
        <taxon>Candida</taxon>
    </lineage>
</organism>
<evidence type="ECO:0000313" key="3">
    <source>
        <dbReference type="Proteomes" id="UP000536275"/>
    </source>
</evidence>
<feature type="compositionally biased region" description="Polar residues" evidence="1">
    <location>
        <begin position="23"/>
        <end position="49"/>
    </location>
</feature>
<feature type="compositionally biased region" description="Low complexity" evidence="1">
    <location>
        <begin position="113"/>
        <end position="124"/>
    </location>
</feature>
<feature type="region of interest" description="Disordered" evidence="1">
    <location>
        <begin position="19"/>
        <end position="49"/>
    </location>
</feature>
<feature type="compositionally biased region" description="Low complexity" evidence="1">
    <location>
        <begin position="89"/>
        <end position="99"/>
    </location>
</feature>
<reference evidence="2 3" key="1">
    <citation type="submission" date="2020-03" db="EMBL/GenBank/DDBJ databases">
        <title>FDA dAtabase for Regulatory Grade micrObial Sequences (FDA-ARGOS): Supporting development and validation of Infectious Disease Dx tests.</title>
        <authorList>
            <person name="Campos J."/>
            <person name="Goldberg B."/>
            <person name="Tallon L."/>
            <person name="Sadzewicz L."/>
            <person name="Vavikolanu K."/>
            <person name="Mehta A."/>
            <person name="Aluvathingal J."/>
            <person name="Nadendla S."/>
            <person name="Nandy P."/>
            <person name="Geyer C."/>
            <person name="Yan Y."/>
            <person name="Sichtig H."/>
        </authorList>
    </citation>
    <scope>NUCLEOTIDE SEQUENCE [LARGE SCALE GENOMIC DNA]</scope>
    <source>
        <strain evidence="2 3">FDAARGOS_656</strain>
    </source>
</reference>
<sequence>MKTDNGIKFALYCTVSEVPKQESPGSSIFKQSNASTSTKIRGAPSSSQIDNVDFNTLRKLNTNSSFSSNLTNSTTKTSNALSRLFTRNKSSSNISIHPSSSDDDSSPKTLRESTSPSESSKSVSGNKLRIAKKLKFPRNQSSRKPDLFLDTSSTISEDSSSFRKIITGNSLNEINKSRKSSMSSPMSTTFHSLFHRSHHSGSNLQQDNNLAATGTTLLSGKFDDLSKSSKTTLCLSSNSSNSIISNPELAQIYNFTNPNISIEDGETNLDHINSSFLDIHKKMLVPADSFIQNKLNKYHQTEVGLGIYESDLDHDKDSKIYSNLYHYLRSLFTPSFSISDSGQKSKMHPILGASVEEIANFVKESFCLHQHNHDKSFRSKTRSSVSSLDREKVEDFDYRQLSNLFEKLMALLSHNLQTAELSEVSLQALRLNAWKHYNAYVRFYLLSIFQPLQLHLNELSMRNHNGSKIIRIDDLLLVSFRKVFITEQGIGGGDRETSQFLRNTESEDLTGNGLLTSTLAVLSSIS</sequence>
<proteinExistence type="predicted"/>
<protein>
    <submittedName>
        <fullName evidence="2">Uncharacterized protein</fullName>
    </submittedName>
</protein>
<name>A0A8H6F137_CANAX</name>